<comment type="subcellular location">
    <subcellularLocation>
        <location evidence="2">Membrane</location>
        <topology evidence="2">Multi-pass membrane protein</topology>
    </subcellularLocation>
</comment>
<keyword evidence="6 12" id="KW-0812">Transmembrane</keyword>
<protein>
    <recommendedName>
        <fullName evidence="3">histidine kinase</fullName>
        <ecNumber evidence="3">2.7.13.3</ecNumber>
    </recommendedName>
</protein>
<dbReference type="PANTHER" id="PTHR45528:SF8">
    <property type="entry name" value="HISTIDINE KINASE"/>
    <property type="match status" value="1"/>
</dbReference>
<dbReference type="InterPro" id="IPR004358">
    <property type="entry name" value="Sig_transdc_His_kin-like_C"/>
</dbReference>
<dbReference type="Pfam" id="PF02518">
    <property type="entry name" value="HATPase_c"/>
    <property type="match status" value="1"/>
</dbReference>
<keyword evidence="4" id="KW-0597">Phosphoprotein</keyword>
<evidence type="ECO:0000256" key="8">
    <source>
        <dbReference type="ARBA" id="ARBA00022989"/>
    </source>
</evidence>
<gene>
    <name evidence="14" type="ORF">TEHN7118_1732</name>
</gene>
<evidence type="ECO:0000256" key="7">
    <source>
        <dbReference type="ARBA" id="ARBA00022777"/>
    </source>
</evidence>
<keyword evidence="7" id="KW-0418">Kinase</keyword>
<evidence type="ECO:0000256" key="6">
    <source>
        <dbReference type="ARBA" id="ARBA00022692"/>
    </source>
</evidence>
<evidence type="ECO:0000256" key="11">
    <source>
        <dbReference type="SAM" id="Coils"/>
    </source>
</evidence>
<organism evidence="14 15">
    <name type="scientific">Tetragenococcus halophilus subsp. halophilus</name>
    <dbReference type="NCBI Taxonomy" id="1513897"/>
    <lineage>
        <taxon>Bacteria</taxon>
        <taxon>Bacillati</taxon>
        <taxon>Bacillota</taxon>
        <taxon>Bacilli</taxon>
        <taxon>Lactobacillales</taxon>
        <taxon>Enterococcaceae</taxon>
        <taxon>Tetragenococcus</taxon>
    </lineage>
</organism>
<comment type="catalytic activity">
    <reaction evidence="1">
        <text>ATP + protein L-histidine = ADP + protein N-phospho-L-histidine.</text>
        <dbReference type="EC" id="2.7.13.3"/>
    </reaction>
</comment>
<evidence type="ECO:0000313" key="14">
    <source>
        <dbReference type="EMBL" id="GBD68926.1"/>
    </source>
</evidence>
<dbReference type="PRINTS" id="PR00344">
    <property type="entry name" value="BCTRLSENSOR"/>
</dbReference>
<evidence type="ECO:0000256" key="12">
    <source>
        <dbReference type="SAM" id="Phobius"/>
    </source>
</evidence>
<keyword evidence="8 12" id="KW-1133">Transmembrane helix</keyword>
<dbReference type="Pfam" id="PF00512">
    <property type="entry name" value="HisKA"/>
    <property type="match status" value="1"/>
</dbReference>
<feature type="transmembrane region" description="Helical" evidence="12">
    <location>
        <begin position="164"/>
        <end position="183"/>
    </location>
</feature>
<dbReference type="GeneID" id="64053583"/>
<dbReference type="PANTHER" id="PTHR45528">
    <property type="entry name" value="SENSOR HISTIDINE KINASE CPXA"/>
    <property type="match status" value="1"/>
</dbReference>
<keyword evidence="5" id="KW-0808">Transferase</keyword>
<feature type="coiled-coil region" evidence="11">
    <location>
        <begin position="215"/>
        <end position="242"/>
    </location>
</feature>
<reference evidence="14 15" key="1">
    <citation type="submission" date="2016-05" db="EMBL/GenBank/DDBJ databases">
        <title>Whole genome sequencing of Tetragenococcus halophilus subsp. halophilus NISL 7118.</title>
        <authorList>
            <person name="Shiwa Y."/>
            <person name="Nishimura I."/>
            <person name="Yoshikawa H."/>
            <person name="Koyama Y."/>
            <person name="Oguma T."/>
        </authorList>
    </citation>
    <scope>NUCLEOTIDE SEQUENCE [LARGE SCALE GENOMIC DNA]</scope>
    <source>
        <strain evidence="14 15">NISL 7118</strain>
    </source>
</reference>
<dbReference type="CDD" id="cd00075">
    <property type="entry name" value="HATPase"/>
    <property type="match status" value="1"/>
</dbReference>
<dbReference type="Proteomes" id="UP000236214">
    <property type="component" value="Unassembled WGS sequence"/>
</dbReference>
<dbReference type="SMART" id="SM00388">
    <property type="entry name" value="HisKA"/>
    <property type="match status" value="1"/>
</dbReference>
<evidence type="ECO:0000256" key="10">
    <source>
        <dbReference type="ARBA" id="ARBA00023136"/>
    </source>
</evidence>
<dbReference type="CDD" id="cd00082">
    <property type="entry name" value="HisKA"/>
    <property type="match status" value="1"/>
</dbReference>
<evidence type="ECO:0000256" key="3">
    <source>
        <dbReference type="ARBA" id="ARBA00012438"/>
    </source>
</evidence>
<dbReference type="Gene3D" id="1.10.287.130">
    <property type="match status" value="1"/>
</dbReference>
<dbReference type="AlphaFoldDB" id="A0A2H6CVB2"/>
<sequence length="470" mass="53015">MKSVPKFISRSIGLLVLSILLLLTANAILAIVIFHQQFSGEASYNSSPYKYTQKIANHFTTTNNHYELDESYLEKIEADHVWGIIVDEKSQKVVWQTDNLPENIPQTYSLADISDLTLGYIKGYPTYTGEVDQDLLILGFPKTSYWKMMTPSWSYRFIANVPQILLVVLTVNIIVILFIYLWFSGRMVRSVVPLVEGIKNLPTGLHEKVREKGPLSEVAENINQTSKVLEEQEKQLSKKEAARADWIAGISHDIRTPLSMIVGYASQLTDRSSLSKQERGQAKIILTQSQKIKQLVDDLNLSSKLEYSMQPIHLAKVNILSLVRQVIVEFINNNLDEKYPIKWHYEEGLDRSTIEADQKLLQRAITNLVQNAIDHNPNGCTIDVAVKKDQENVRIMIEDNGVGVSDNQLTELNHASPTLLSQDAKLEQAHGLGLRIVRQIIEVHKGTIAFEENKQGGFSAIIIIPETQTG</sequence>
<dbReference type="InterPro" id="IPR003594">
    <property type="entry name" value="HATPase_dom"/>
</dbReference>
<dbReference type="InterPro" id="IPR003661">
    <property type="entry name" value="HisK_dim/P_dom"/>
</dbReference>
<dbReference type="InterPro" id="IPR050398">
    <property type="entry name" value="HssS/ArlS-like"/>
</dbReference>
<dbReference type="SUPFAM" id="SSF47384">
    <property type="entry name" value="Homodimeric domain of signal transducing histidine kinase"/>
    <property type="match status" value="1"/>
</dbReference>
<feature type="domain" description="Histidine kinase" evidence="13">
    <location>
        <begin position="249"/>
        <end position="468"/>
    </location>
</feature>
<proteinExistence type="predicted"/>
<name>A0A2H6CVB2_TETHA</name>
<dbReference type="Gene3D" id="3.30.565.10">
    <property type="entry name" value="Histidine kinase-like ATPase, C-terminal domain"/>
    <property type="match status" value="1"/>
</dbReference>
<dbReference type="GO" id="GO:0000155">
    <property type="term" value="F:phosphorelay sensor kinase activity"/>
    <property type="evidence" value="ECO:0007669"/>
    <property type="project" value="InterPro"/>
</dbReference>
<keyword evidence="10 12" id="KW-0472">Membrane</keyword>
<evidence type="ECO:0000256" key="4">
    <source>
        <dbReference type="ARBA" id="ARBA00022553"/>
    </source>
</evidence>
<dbReference type="RefSeq" id="WP_061840872.1">
    <property type="nucleotide sequence ID" value="NZ_BDEC01000076.1"/>
</dbReference>
<dbReference type="GO" id="GO:0005886">
    <property type="term" value="C:plasma membrane"/>
    <property type="evidence" value="ECO:0007669"/>
    <property type="project" value="TreeGrafter"/>
</dbReference>
<keyword evidence="11" id="KW-0175">Coiled coil</keyword>
<dbReference type="SUPFAM" id="SSF55874">
    <property type="entry name" value="ATPase domain of HSP90 chaperone/DNA topoisomerase II/histidine kinase"/>
    <property type="match status" value="1"/>
</dbReference>
<evidence type="ECO:0000256" key="1">
    <source>
        <dbReference type="ARBA" id="ARBA00000085"/>
    </source>
</evidence>
<evidence type="ECO:0000256" key="9">
    <source>
        <dbReference type="ARBA" id="ARBA00023012"/>
    </source>
</evidence>
<accession>A0A2H6CVB2</accession>
<evidence type="ECO:0000313" key="15">
    <source>
        <dbReference type="Proteomes" id="UP000236214"/>
    </source>
</evidence>
<evidence type="ECO:0000256" key="2">
    <source>
        <dbReference type="ARBA" id="ARBA00004141"/>
    </source>
</evidence>
<keyword evidence="15" id="KW-1185">Reference proteome</keyword>
<evidence type="ECO:0000259" key="13">
    <source>
        <dbReference type="PROSITE" id="PS50109"/>
    </source>
</evidence>
<dbReference type="InterPro" id="IPR036097">
    <property type="entry name" value="HisK_dim/P_sf"/>
</dbReference>
<evidence type="ECO:0000256" key="5">
    <source>
        <dbReference type="ARBA" id="ARBA00022679"/>
    </source>
</evidence>
<dbReference type="EMBL" id="BDEC01000076">
    <property type="protein sequence ID" value="GBD68926.1"/>
    <property type="molecule type" value="Genomic_DNA"/>
</dbReference>
<dbReference type="SMART" id="SM00387">
    <property type="entry name" value="HATPase_c"/>
    <property type="match status" value="1"/>
</dbReference>
<keyword evidence="9" id="KW-0902">Two-component regulatory system</keyword>
<dbReference type="PROSITE" id="PS50109">
    <property type="entry name" value="HIS_KIN"/>
    <property type="match status" value="1"/>
</dbReference>
<dbReference type="EC" id="2.7.13.3" evidence="3"/>
<comment type="caution">
    <text evidence="14">The sequence shown here is derived from an EMBL/GenBank/DDBJ whole genome shotgun (WGS) entry which is preliminary data.</text>
</comment>
<dbReference type="InterPro" id="IPR005467">
    <property type="entry name" value="His_kinase_dom"/>
</dbReference>
<dbReference type="InterPro" id="IPR036890">
    <property type="entry name" value="HATPase_C_sf"/>
</dbReference>